<dbReference type="PANTHER" id="PTHR46663:SF2">
    <property type="entry name" value="GGDEF DOMAIN-CONTAINING PROTEIN"/>
    <property type="match status" value="1"/>
</dbReference>
<dbReference type="InterPro" id="IPR043128">
    <property type="entry name" value="Rev_trsase/Diguanyl_cyclase"/>
</dbReference>
<comment type="caution">
    <text evidence="2">The sequence shown here is derived from an EMBL/GenBank/DDBJ whole genome shotgun (WGS) entry which is preliminary data.</text>
</comment>
<organism evidence="2 3">
    <name type="scientific">Aquamicrobium segne</name>
    <dbReference type="NCBI Taxonomy" id="469547"/>
    <lineage>
        <taxon>Bacteria</taxon>
        <taxon>Pseudomonadati</taxon>
        <taxon>Pseudomonadota</taxon>
        <taxon>Alphaproteobacteria</taxon>
        <taxon>Hyphomicrobiales</taxon>
        <taxon>Phyllobacteriaceae</taxon>
        <taxon>Aquamicrobium</taxon>
    </lineage>
</organism>
<dbReference type="EMBL" id="JBHSLL010000061">
    <property type="protein sequence ID" value="MFC5387599.1"/>
    <property type="molecule type" value="Genomic_DNA"/>
</dbReference>
<name>A0ABW0H1Q6_9HYPH</name>
<protein>
    <submittedName>
        <fullName evidence="2">Diguanylate cyclase domain-containing protein</fullName>
        <ecNumber evidence="2">2.7.7.65</ecNumber>
    </submittedName>
</protein>
<reference evidence="3" key="1">
    <citation type="journal article" date="2019" name="Int. J. Syst. Evol. Microbiol.">
        <title>The Global Catalogue of Microorganisms (GCM) 10K type strain sequencing project: providing services to taxonomists for standard genome sequencing and annotation.</title>
        <authorList>
            <consortium name="The Broad Institute Genomics Platform"/>
            <consortium name="The Broad Institute Genome Sequencing Center for Infectious Disease"/>
            <person name="Wu L."/>
            <person name="Ma J."/>
        </authorList>
    </citation>
    <scope>NUCLEOTIDE SEQUENCE [LARGE SCALE GENOMIC DNA]</scope>
    <source>
        <strain evidence="3">CGMCC 4.1415</strain>
    </source>
</reference>
<sequence>MTRRAIRQIKIISAHIYARVHLGRMSSEISFSSTCTSHEFCSVIMKQSGYSQLAHCGLNSIDLPDDATCRDGLAQQVSAVLECRDPSSAYEIAISHVLVDWAGRWTTLLRFDDRGDAICVVSTDRSMIGQTWNIEVPAATLFGPACGPEMIEHEAVSSIYGSLTPGHGNAAIAYLPIEHGKHRFLLLLADATGGKPIRIETDQLPAVTTLLGCARMTEMLHESARKQAELEQRVEYLQAREDELHFKANHDDLTGLPNRSFTKTLVENRLSQRGLEGRLALAFIDLDDFKRVNDTYGHIVGDELLRKIAERLRAGIRDSDICGRIGGDEFIICVDDPLRSIDADGIFSRTSNLLRQPFDLEGRQVSCSASIGVALFPRNGTDFEALLRAADGAMYRAKKHRNGSVVIEE</sequence>
<dbReference type="RefSeq" id="WP_378231767.1">
    <property type="nucleotide sequence ID" value="NZ_JBHSLL010000061.1"/>
</dbReference>
<dbReference type="InterPro" id="IPR052163">
    <property type="entry name" value="DGC-Regulatory_Protein"/>
</dbReference>
<evidence type="ECO:0000313" key="2">
    <source>
        <dbReference type="EMBL" id="MFC5387599.1"/>
    </source>
</evidence>
<dbReference type="GO" id="GO:0052621">
    <property type="term" value="F:diguanylate cyclase activity"/>
    <property type="evidence" value="ECO:0007669"/>
    <property type="project" value="UniProtKB-EC"/>
</dbReference>
<dbReference type="PANTHER" id="PTHR46663">
    <property type="entry name" value="DIGUANYLATE CYCLASE DGCT-RELATED"/>
    <property type="match status" value="1"/>
</dbReference>
<keyword evidence="3" id="KW-1185">Reference proteome</keyword>
<gene>
    <name evidence="2" type="ORF">ACFPLB_16695</name>
</gene>
<evidence type="ECO:0000313" key="3">
    <source>
        <dbReference type="Proteomes" id="UP001596016"/>
    </source>
</evidence>
<dbReference type="PROSITE" id="PS50887">
    <property type="entry name" value="GGDEF"/>
    <property type="match status" value="1"/>
</dbReference>
<dbReference type="Pfam" id="PF00990">
    <property type="entry name" value="GGDEF"/>
    <property type="match status" value="1"/>
</dbReference>
<dbReference type="SMART" id="SM00267">
    <property type="entry name" value="GGDEF"/>
    <property type="match status" value="1"/>
</dbReference>
<dbReference type="InterPro" id="IPR029787">
    <property type="entry name" value="Nucleotide_cyclase"/>
</dbReference>
<evidence type="ECO:0000259" key="1">
    <source>
        <dbReference type="PROSITE" id="PS50887"/>
    </source>
</evidence>
<keyword evidence="2" id="KW-0548">Nucleotidyltransferase</keyword>
<dbReference type="NCBIfam" id="TIGR00254">
    <property type="entry name" value="GGDEF"/>
    <property type="match status" value="1"/>
</dbReference>
<dbReference type="CDD" id="cd01949">
    <property type="entry name" value="GGDEF"/>
    <property type="match status" value="1"/>
</dbReference>
<dbReference type="Proteomes" id="UP001596016">
    <property type="component" value="Unassembled WGS sequence"/>
</dbReference>
<proteinExistence type="predicted"/>
<dbReference type="InterPro" id="IPR000160">
    <property type="entry name" value="GGDEF_dom"/>
</dbReference>
<dbReference type="EC" id="2.7.7.65" evidence="2"/>
<dbReference type="SUPFAM" id="SSF55073">
    <property type="entry name" value="Nucleotide cyclase"/>
    <property type="match status" value="1"/>
</dbReference>
<feature type="domain" description="GGDEF" evidence="1">
    <location>
        <begin position="277"/>
        <end position="409"/>
    </location>
</feature>
<keyword evidence="2" id="KW-0808">Transferase</keyword>
<accession>A0ABW0H1Q6</accession>
<dbReference type="Gene3D" id="3.30.70.270">
    <property type="match status" value="1"/>
</dbReference>